<feature type="region of interest" description="Disordered" evidence="1">
    <location>
        <begin position="375"/>
        <end position="396"/>
    </location>
</feature>
<accession>A0ABT6SYB8</accession>
<sequence length="451" mass="46661">MERRGTGRWTGRGALWGLAAGSLLLPAQGAHAAEDPRPYVFASGAQRVEGAEARSGAQELNSGSTYRSSIGPGRTLYYAVELDSDSSVYASAVAVPGFGTEVAYGDRIAVTLQDQEGNTCGSDKASFGAADYATPLAATAERLIDGGGTRCRETGTYFVVVQRGSADDSSRAAWDLELSLAAEPRLAGSPPTEAPAEAQDPVAPPLPTGAPEEAEGGTGFNDARLLGHGVWQDRVRPGRTRFYRVPVGWGQQLSAQVELEGAKGAKGGGGGVPSSVPKALNVSVHNPARATVTSDGESYRGDPVTTALEALAPVAYENRYAARPETKQMRFPGSYYLKVTLDPELRERYGEDGLTLTLRVGVTGERKTDVAYEGDAGPFRVAEDGTDAPVGGSGGAAGGDDDAAAFGLGRGVLSVVATAGIGTGTGLVLVLVLWTLLARRVAARRTADESA</sequence>
<comment type="caution">
    <text evidence="4">The sequence shown here is derived from an EMBL/GenBank/DDBJ whole genome shotgun (WGS) entry which is preliminary data.</text>
</comment>
<feature type="signal peptide" evidence="3">
    <location>
        <begin position="1"/>
        <end position="32"/>
    </location>
</feature>
<evidence type="ECO:0008006" key="6">
    <source>
        <dbReference type="Google" id="ProtNLM"/>
    </source>
</evidence>
<dbReference type="Proteomes" id="UP001237105">
    <property type="component" value="Unassembled WGS sequence"/>
</dbReference>
<gene>
    <name evidence="4" type="ORF">QIT00_18855</name>
</gene>
<keyword evidence="2" id="KW-0812">Transmembrane</keyword>
<dbReference type="RefSeq" id="WP_282536455.1">
    <property type="nucleotide sequence ID" value="NZ_JASCIS010000017.1"/>
</dbReference>
<keyword evidence="2" id="KW-1133">Transmembrane helix</keyword>
<keyword evidence="2" id="KW-0472">Membrane</keyword>
<evidence type="ECO:0000313" key="4">
    <source>
        <dbReference type="EMBL" id="MDI3420589.1"/>
    </source>
</evidence>
<feature type="transmembrane region" description="Helical" evidence="2">
    <location>
        <begin position="412"/>
        <end position="437"/>
    </location>
</feature>
<dbReference type="EMBL" id="JASCIS010000017">
    <property type="protein sequence ID" value="MDI3420589.1"/>
    <property type="molecule type" value="Genomic_DNA"/>
</dbReference>
<feature type="chain" id="PRO_5045604730" description="Aromatic ring-opening dioxygenase LigA" evidence="3">
    <location>
        <begin position="33"/>
        <end position="451"/>
    </location>
</feature>
<evidence type="ECO:0000256" key="1">
    <source>
        <dbReference type="SAM" id="MobiDB-lite"/>
    </source>
</evidence>
<protein>
    <recommendedName>
        <fullName evidence="6">Aromatic ring-opening dioxygenase LigA</fullName>
    </recommendedName>
</protein>
<keyword evidence="5" id="KW-1185">Reference proteome</keyword>
<keyword evidence="3" id="KW-0732">Signal</keyword>
<reference evidence="4 5" key="1">
    <citation type="submission" date="2023-05" db="EMBL/GenBank/DDBJ databases">
        <title>Draft genome sequence of Streptomyces sp. B-S-A12 isolated from a cave soil in Thailand.</title>
        <authorList>
            <person name="Chamroensaksri N."/>
            <person name="Muangham S."/>
        </authorList>
    </citation>
    <scope>NUCLEOTIDE SEQUENCE [LARGE SCALE GENOMIC DNA]</scope>
    <source>
        <strain evidence="4 5">B-S-A12</strain>
    </source>
</reference>
<organism evidence="4 5">
    <name type="scientific">Streptomyces luteolus</name>
    <dbReference type="NCBI Taxonomy" id="3043615"/>
    <lineage>
        <taxon>Bacteria</taxon>
        <taxon>Bacillati</taxon>
        <taxon>Actinomycetota</taxon>
        <taxon>Actinomycetes</taxon>
        <taxon>Kitasatosporales</taxon>
        <taxon>Streptomycetaceae</taxon>
        <taxon>Streptomyces</taxon>
    </lineage>
</organism>
<name>A0ABT6SYB8_9ACTN</name>
<evidence type="ECO:0000313" key="5">
    <source>
        <dbReference type="Proteomes" id="UP001237105"/>
    </source>
</evidence>
<evidence type="ECO:0000256" key="2">
    <source>
        <dbReference type="SAM" id="Phobius"/>
    </source>
</evidence>
<feature type="region of interest" description="Disordered" evidence="1">
    <location>
        <begin position="186"/>
        <end position="222"/>
    </location>
</feature>
<proteinExistence type="predicted"/>
<evidence type="ECO:0000256" key="3">
    <source>
        <dbReference type="SAM" id="SignalP"/>
    </source>
</evidence>